<sequence length="83" mass="8497">MKPLSGLVLVVAALLTSPALAGAAAGEMAFDVALTRYLLAVGVCWVLLTVASEWFWSEPGVDLAPAKDDAADDVVPASEPEVG</sequence>
<keyword evidence="2" id="KW-0812">Transmembrane</keyword>
<reference evidence="4 5" key="1">
    <citation type="submission" date="2019-03" db="EMBL/GenBank/DDBJ databases">
        <title>Three New Species of Nocardioides, Nocardioides euryhalodurans sp. nov., Nocardioides seonyuensis sp. nov. and Nocardioides eburneoflavus sp. nov. Iolated from Soil.</title>
        <authorList>
            <person name="Roh S.G."/>
            <person name="Lee C."/>
            <person name="Kim M.-K."/>
            <person name="Kim S.B."/>
        </authorList>
    </citation>
    <scope>NUCLEOTIDE SEQUENCE [LARGE SCALE GENOMIC DNA]</scope>
    <source>
        <strain evidence="4 5">MMS17-SY207-3</strain>
    </source>
</reference>
<evidence type="ECO:0000256" key="3">
    <source>
        <dbReference type="SAM" id="SignalP"/>
    </source>
</evidence>
<feature type="signal peptide" evidence="3">
    <location>
        <begin position="1"/>
        <end position="21"/>
    </location>
</feature>
<keyword evidence="2" id="KW-1133">Transmembrane helix</keyword>
<dbReference type="KEGG" id="nsn:EXE58_07010"/>
<dbReference type="EMBL" id="CP038436">
    <property type="protein sequence ID" value="QBX55225.1"/>
    <property type="molecule type" value="Genomic_DNA"/>
</dbReference>
<feature type="chain" id="PRO_5039144110" description="Peptidoglycan-binding protein" evidence="3">
    <location>
        <begin position="22"/>
        <end position="83"/>
    </location>
</feature>
<dbReference type="RefSeq" id="WP_135267195.1">
    <property type="nucleotide sequence ID" value="NZ_CP038436.1"/>
</dbReference>
<evidence type="ECO:0008006" key="6">
    <source>
        <dbReference type="Google" id="ProtNLM"/>
    </source>
</evidence>
<name>A0A4P7IDI1_9ACTN</name>
<accession>A0A4P7IDI1</accession>
<keyword evidence="3" id="KW-0732">Signal</keyword>
<gene>
    <name evidence="4" type="ORF">EXE58_07010</name>
</gene>
<organism evidence="4 5">
    <name type="scientific">Nocardioides seonyuensis</name>
    <dbReference type="NCBI Taxonomy" id="2518371"/>
    <lineage>
        <taxon>Bacteria</taxon>
        <taxon>Bacillati</taxon>
        <taxon>Actinomycetota</taxon>
        <taxon>Actinomycetes</taxon>
        <taxon>Propionibacteriales</taxon>
        <taxon>Nocardioidaceae</taxon>
        <taxon>Nocardioides</taxon>
    </lineage>
</organism>
<keyword evidence="5" id="KW-1185">Reference proteome</keyword>
<evidence type="ECO:0000313" key="5">
    <source>
        <dbReference type="Proteomes" id="UP000294853"/>
    </source>
</evidence>
<evidence type="ECO:0000313" key="4">
    <source>
        <dbReference type="EMBL" id="QBX55225.1"/>
    </source>
</evidence>
<keyword evidence="2" id="KW-0472">Membrane</keyword>
<feature type="transmembrane region" description="Helical" evidence="2">
    <location>
        <begin position="37"/>
        <end position="56"/>
    </location>
</feature>
<dbReference type="AlphaFoldDB" id="A0A4P7IDI1"/>
<dbReference type="Proteomes" id="UP000294853">
    <property type="component" value="Chromosome"/>
</dbReference>
<feature type="region of interest" description="Disordered" evidence="1">
    <location>
        <begin position="64"/>
        <end position="83"/>
    </location>
</feature>
<protein>
    <recommendedName>
        <fullName evidence="6">Peptidoglycan-binding protein</fullName>
    </recommendedName>
</protein>
<proteinExistence type="predicted"/>
<evidence type="ECO:0000256" key="1">
    <source>
        <dbReference type="SAM" id="MobiDB-lite"/>
    </source>
</evidence>
<evidence type="ECO:0000256" key="2">
    <source>
        <dbReference type="SAM" id="Phobius"/>
    </source>
</evidence>